<accession>A0ABN7XP97</accession>
<proteinExistence type="predicted"/>
<feature type="non-terminal residue" evidence="1">
    <location>
        <position position="1"/>
    </location>
</feature>
<organism evidence="1 2">
    <name type="scientific">Gigaspora margarita</name>
    <dbReference type="NCBI Taxonomy" id="4874"/>
    <lineage>
        <taxon>Eukaryota</taxon>
        <taxon>Fungi</taxon>
        <taxon>Fungi incertae sedis</taxon>
        <taxon>Mucoromycota</taxon>
        <taxon>Glomeromycotina</taxon>
        <taxon>Glomeromycetes</taxon>
        <taxon>Diversisporales</taxon>
        <taxon>Gigasporaceae</taxon>
        <taxon>Gigaspora</taxon>
    </lineage>
</organism>
<evidence type="ECO:0000313" key="2">
    <source>
        <dbReference type="Proteomes" id="UP000789901"/>
    </source>
</evidence>
<dbReference type="EMBL" id="CAJVQB010167878">
    <property type="protein sequence ID" value="CAG8857162.1"/>
    <property type="molecule type" value="Genomic_DNA"/>
</dbReference>
<evidence type="ECO:0000313" key="1">
    <source>
        <dbReference type="EMBL" id="CAG8857162.1"/>
    </source>
</evidence>
<reference evidence="1 2" key="1">
    <citation type="submission" date="2021-06" db="EMBL/GenBank/DDBJ databases">
        <authorList>
            <person name="Kallberg Y."/>
            <person name="Tangrot J."/>
            <person name="Rosling A."/>
        </authorList>
    </citation>
    <scope>NUCLEOTIDE SEQUENCE [LARGE SCALE GENOMIC DNA]</scope>
    <source>
        <strain evidence="1 2">120-4 pot B 10/14</strain>
    </source>
</reference>
<sequence length="50" mass="5691">KLLNGPANASQKSSILRKVQHLFERSRMLTEIPDLALSKSSRKVQLDEKK</sequence>
<comment type="caution">
    <text evidence="1">The sequence shown here is derived from an EMBL/GenBank/DDBJ whole genome shotgun (WGS) entry which is preliminary data.</text>
</comment>
<keyword evidence="2" id="KW-1185">Reference proteome</keyword>
<protein>
    <submittedName>
        <fullName evidence="1">3994_t:CDS:1</fullName>
    </submittedName>
</protein>
<feature type="non-terminal residue" evidence="1">
    <location>
        <position position="50"/>
    </location>
</feature>
<name>A0ABN7XP97_GIGMA</name>
<gene>
    <name evidence="1" type="ORF">GMARGA_LOCUS45983</name>
</gene>
<dbReference type="Proteomes" id="UP000789901">
    <property type="component" value="Unassembled WGS sequence"/>
</dbReference>